<dbReference type="AlphaFoldDB" id="A0A553NEU8"/>
<reference evidence="7 8" key="1">
    <citation type="journal article" date="2018" name="Nat. Ecol. Evol.">
        <title>Genomic signatures of mitonuclear coevolution across populations of Tigriopus californicus.</title>
        <authorList>
            <person name="Barreto F.S."/>
            <person name="Watson E.T."/>
            <person name="Lima T.G."/>
            <person name="Willett C.S."/>
            <person name="Edmands S."/>
            <person name="Li W."/>
            <person name="Burton R.S."/>
        </authorList>
    </citation>
    <scope>NUCLEOTIDE SEQUENCE [LARGE SCALE GENOMIC DNA]</scope>
    <source>
        <strain evidence="7 8">San Diego</strain>
    </source>
</reference>
<organism evidence="7 8">
    <name type="scientific">Tigriopus californicus</name>
    <name type="common">Marine copepod</name>
    <dbReference type="NCBI Taxonomy" id="6832"/>
    <lineage>
        <taxon>Eukaryota</taxon>
        <taxon>Metazoa</taxon>
        <taxon>Ecdysozoa</taxon>
        <taxon>Arthropoda</taxon>
        <taxon>Crustacea</taxon>
        <taxon>Multicrustacea</taxon>
        <taxon>Hexanauplia</taxon>
        <taxon>Copepoda</taxon>
        <taxon>Harpacticoida</taxon>
        <taxon>Harpacticidae</taxon>
        <taxon>Tigriopus</taxon>
    </lineage>
</organism>
<dbReference type="EMBL" id="VCGU01000458">
    <property type="protein sequence ID" value="TRY63951.1"/>
    <property type="molecule type" value="Genomic_DNA"/>
</dbReference>
<evidence type="ECO:0000256" key="5">
    <source>
        <dbReference type="ARBA" id="ARBA00022553"/>
    </source>
</evidence>
<evidence type="ECO:0000256" key="6">
    <source>
        <dbReference type="ARBA" id="ARBA00023136"/>
    </source>
</evidence>
<dbReference type="OMA" id="GEVASCW"/>
<evidence type="ECO:0008006" key="9">
    <source>
        <dbReference type="Google" id="ProtNLM"/>
    </source>
</evidence>
<proteinExistence type="predicted"/>
<evidence type="ECO:0000313" key="8">
    <source>
        <dbReference type="Proteomes" id="UP000318571"/>
    </source>
</evidence>
<evidence type="ECO:0000256" key="4">
    <source>
        <dbReference type="ARBA" id="ARBA00022490"/>
    </source>
</evidence>
<dbReference type="STRING" id="6832.A0A553NEU8"/>
<evidence type="ECO:0000256" key="2">
    <source>
        <dbReference type="ARBA" id="ARBA00004496"/>
    </source>
</evidence>
<comment type="caution">
    <text evidence="7">The sequence shown here is derived from an EMBL/GenBank/DDBJ whole genome shotgun (WGS) entry which is preliminary data.</text>
</comment>
<sequence length="104" mass="12088">MIEHNSLVSSMMSYSEQQFIHSLRKEPDKRSIQELQVIYAHLASIEALSKLRESALRSLCTMVRYERHCANDILYCRGELASCWYILLCGAVFIDGQMFLPRSR</sequence>
<dbReference type="Proteomes" id="UP000318571">
    <property type="component" value="Chromosome 10"/>
</dbReference>
<dbReference type="Gene3D" id="2.60.120.10">
    <property type="entry name" value="Jelly Rolls"/>
    <property type="match status" value="1"/>
</dbReference>
<accession>A0A553NEU8</accession>
<protein>
    <recommendedName>
        <fullName evidence="9">Cyclic nucleotide-binding domain-containing protein</fullName>
    </recommendedName>
</protein>
<keyword evidence="5" id="KW-0597">Phosphoprotein</keyword>
<keyword evidence="6" id="KW-0472">Membrane</keyword>
<keyword evidence="3" id="KW-1003">Cell membrane</keyword>
<dbReference type="InterPro" id="IPR014710">
    <property type="entry name" value="RmlC-like_jellyroll"/>
</dbReference>
<evidence type="ECO:0000256" key="3">
    <source>
        <dbReference type="ARBA" id="ARBA00022475"/>
    </source>
</evidence>
<keyword evidence="4" id="KW-0963">Cytoplasm</keyword>
<evidence type="ECO:0000256" key="1">
    <source>
        <dbReference type="ARBA" id="ARBA00004236"/>
    </source>
</evidence>
<dbReference type="GO" id="GO:0005737">
    <property type="term" value="C:cytoplasm"/>
    <property type="evidence" value="ECO:0007669"/>
    <property type="project" value="UniProtKB-SubCell"/>
</dbReference>
<name>A0A553NEU8_TIGCA</name>
<comment type="subcellular location">
    <subcellularLocation>
        <location evidence="1">Cell membrane</location>
    </subcellularLocation>
    <subcellularLocation>
        <location evidence="2">Cytoplasm</location>
    </subcellularLocation>
</comment>
<dbReference type="SUPFAM" id="SSF51206">
    <property type="entry name" value="cAMP-binding domain-like"/>
    <property type="match status" value="1"/>
</dbReference>
<dbReference type="PANTHER" id="PTHR45161:SF3">
    <property type="entry name" value="METHYL-ACCEPTING CHEMOTAXIS PROTEIN"/>
    <property type="match status" value="1"/>
</dbReference>
<dbReference type="GO" id="GO:0005886">
    <property type="term" value="C:plasma membrane"/>
    <property type="evidence" value="ECO:0007669"/>
    <property type="project" value="UniProtKB-SubCell"/>
</dbReference>
<keyword evidence="8" id="KW-1185">Reference proteome</keyword>
<evidence type="ECO:0000313" key="7">
    <source>
        <dbReference type="EMBL" id="TRY63951.1"/>
    </source>
</evidence>
<dbReference type="InterPro" id="IPR018490">
    <property type="entry name" value="cNMP-bd_dom_sf"/>
</dbReference>
<gene>
    <name evidence="7" type="ORF">TCAL_07698</name>
</gene>
<dbReference type="PANTHER" id="PTHR45161">
    <property type="entry name" value="CYTOSKELETON-ASSOCIATED PROTEIN 4"/>
    <property type="match status" value="1"/>
</dbReference>